<evidence type="ECO:0000256" key="2">
    <source>
        <dbReference type="ARBA" id="ARBA00004496"/>
    </source>
</evidence>
<dbReference type="PROSITE" id="PS50086">
    <property type="entry name" value="TBC_RABGAP"/>
    <property type="match status" value="1"/>
</dbReference>
<feature type="domain" description="Rab-GAP TBC" evidence="6">
    <location>
        <begin position="208"/>
        <end position="420"/>
    </location>
</feature>
<name>A0A1G4J4R2_9SACH</name>
<dbReference type="EMBL" id="LT598466">
    <property type="protein sequence ID" value="SCU84522.1"/>
    <property type="molecule type" value="Genomic_DNA"/>
</dbReference>
<dbReference type="GO" id="GO:0005934">
    <property type="term" value="C:cellular bud tip"/>
    <property type="evidence" value="ECO:0007669"/>
    <property type="project" value="UniProtKB-ARBA"/>
</dbReference>
<dbReference type="GO" id="GO:0005096">
    <property type="term" value="F:GTPase activator activity"/>
    <property type="evidence" value="ECO:0007669"/>
    <property type="project" value="UniProtKB-KW"/>
</dbReference>
<dbReference type="OrthoDB" id="294251at2759"/>
<dbReference type="SUPFAM" id="SSF47923">
    <property type="entry name" value="Ypt/Rab-GAP domain of gyp1p"/>
    <property type="match status" value="2"/>
</dbReference>
<dbReference type="PANTHER" id="PTHR47219">
    <property type="entry name" value="RAB GTPASE-ACTIVATING PROTEIN 1-LIKE"/>
    <property type="match status" value="1"/>
</dbReference>
<sequence length="570" mass="66364">MKQFTIEIAKSDINATFKEPNDDMDGPVKPRRTLPSKSPSVPNLSQVFRATGPSNNLFKLKGQNLSQGHEQSGQNGLGLSYSSTNLSLIELYNDENGEEEGNESLSASLPEEVGINAKDVVPQQEVIPRQDAGLDDLSHYDRYGFKKQSNYINENEYDGWWKDYSQYCIRRKRKWQSLLEKSGFPMTTEAPDRFPPKSEKLKRYVRKGIPAEWRGNAWWHFARGQEKLNKNKGVYDKLLASLETKEYERRENSRDSDIIERDLNRTFPDNIHFRRRPNESAEPLMIQSLRRVLNTFSIYNPKIGYCQSLNFLAGLLLLFMDEERAFWMLVIITSRYLPGVHNVMLEGVNIDQGVLMLCIREYLPHFWHRIVNKQYSHNNQFLYKLPPLTLCTASWFMSCFVGIVPIETTLRIWDCLFYEESHVLFKISLSIMKLSEEELIHEHGPASKNMSQDDADIEVFQVIQTFPKKLLDPNSIFDRVILKRRISLNNLNQEEIDRCRKYVRAQRLKYKNYADVLGSNPKSNGERNALVELDVVNDALSSEVYGFRRSLTGLHWNNSIKEKVRQIRKK</sequence>
<proteinExistence type="predicted"/>
<comment type="subcellular location">
    <subcellularLocation>
        <location evidence="1">Bud neck</location>
    </subcellularLocation>
    <subcellularLocation>
        <location evidence="2">Cytoplasm</location>
    </subcellularLocation>
</comment>
<dbReference type="FunFam" id="1.10.472.80:FF:000057">
    <property type="entry name" value="GTPase-activating protein"/>
    <property type="match status" value="1"/>
</dbReference>
<feature type="region of interest" description="Disordered" evidence="5">
    <location>
        <begin position="15"/>
        <end position="45"/>
    </location>
</feature>
<protein>
    <submittedName>
        <fullName evidence="7">LAMI_0C07800g1_1</fullName>
    </submittedName>
</protein>
<dbReference type="STRING" id="1230905.A0A1G4J4R2"/>
<evidence type="ECO:0000313" key="8">
    <source>
        <dbReference type="Proteomes" id="UP000191024"/>
    </source>
</evidence>
<dbReference type="GO" id="GO:0000133">
    <property type="term" value="C:polarisome"/>
    <property type="evidence" value="ECO:0007669"/>
    <property type="project" value="UniProtKB-ARBA"/>
</dbReference>
<evidence type="ECO:0000256" key="1">
    <source>
        <dbReference type="ARBA" id="ARBA00004266"/>
    </source>
</evidence>
<evidence type="ECO:0000256" key="5">
    <source>
        <dbReference type="SAM" id="MobiDB-lite"/>
    </source>
</evidence>
<keyword evidence="4" id="KW-0963">Cytoplasm</keyword>
<gene>
    <name evidence="7" type="ORF">LAMI_0C07800G</name>
</gene>
<dbReference type="InterPro" id="IPR035969">
    <property type="entry name" value="Rab-GAP_TBC_sf"/>
</dbReference>
<keyword evidence="3" id="KW-0343">GTPase activation</keyword>
<dbReference type="SMART" id="SM00164">
    <property type="entry name" value="TBC"/>
    <property type="match status" value="1"/>
</dbReference>
<evidence type="ECO:0000256" key="4">
    <source>
        <dbReference type="ARBA" id="ARBA00022490"/>
    </source>
</evidence>
<dbReference type="Gene3D" id="1.10.472.80">
    <property type="entry name" value="Ypt/Rab-GAP domain of gyp1p, domain 3"/>
    <property type="match status" value="1"/>
</dbReference>
<dbReference type="PANTHER" id="PTHR47219:SF20">
    <property type="entry name" value="TBC1 DOMAIN FAMILY MEMBER 2B"/>
    <property type="match status" value="1"/>
</dbReference>
<dbReference type="Gene3D" id="1.10.8.270">
    <property type="entry name" value="putative rabgap domain of human tbc1 domain family member 14 like domains"/>
    <property type="match status" value="1"/>
</dbReference>
<organism evidence="7 8">
    <name type="scientific">Lachancea mirantina</name>
    <dbReference type="NCBI Taxonomy" id="1230905"/>
    <lineage>
        <taxon>Eukaryota</taxon>
        <taxon>Fungi</taxon>
        <taxon>Dikarya</taxon>
        <taxon>Ascomycota</taxon>
        <taxon>Saccharomycotina</taxon>
        <taxon>Saccharomycetes</taxon>
        <taxon>Saccharomycetales</taxon>
        <taxon>Saccharomycetaceae</taxon>
        <taxon>Lachancea</taxon>
    </lineage>
</organism>
<dbReference type="InterPro" id="IPR050302">
    <property type="entry name" value="Rab_GAP_TBC_domain"/>
</dbReference>
<dbReference type="GO" id="GO:0005935">
    <property type="term" value="C:cellular bud neck"/>
    <property type="evidence" value="ECO:0007669"/>
    <property type="project" value="UniProtKB-SubCell"/>
</dbReference>
<evidence type="ECO:0000259" key="6">
    <source>
        <dbReference type="PROSITE" id="PS50086"/>
    </source>
</evidence>
<dbReference type="FunFam" id="1.10.8.270:FF:000036">
    <property type="entry name" value="GTPase-activating protein GYP3"/>
    <property type="match status" value="1"/>
</dbReference>
<dbReference type="GO" id="GO:0031267">
    <property type="term" value="F:small GTPase binding"/>
    <property type="evidence" value="ECO:0007669"/>
    <property type="project" value="TreeGrafter"/>
</dbReference>
<dbReference type="GO" id="GO:0070649">
    <property type="term" value="P:formin-nucleated actin cable assembly"/>
    <property type="evidence" value="ECO:0007669"/>
    <property type="project" value="UniProtKB-ARBA"/>
</dbReference>
<dbReference type="GO" id="GO:0043332">
    <property type="term" value="C:mating projection tip"/>
    <property type="evidence" value="ECO:0007669"/>
    <property type="project" value="UniProtKB-ARBA"/>
</dbReference>
<accession>A0A1G4J4R2</accession>
<keyword evidence="8" id="KW-1185">Reference proteome</keyword>
<dbReference type="GO" id="GO:0006887">
    <property type="term" value="P:exocytosis"/>
    <property type="evidence" value="ECO:0007669"/>
    <property type="project" value="UniProtKB-ARBA"/>
</dbReference>
<dbReference type="InterPro" id="IPR000195">
    <property type="entry name" value="Rab-GAP-TBC_dom"/>
</dbReference>
<reference evidence="8" key="1">
    <citation type="submission" date="2016-03" db="EMBL/GenBank/DDBJ databases">
        <authorList>
            <person name="Devillers H."/>
        </authorList>
    </citation>
    <scope>NUCLEOTIDE SEQUENCE [LARGE SCALE GENOMIC DNA]</scope>
</reference>
<evidence type="ECO:0000313" key="7">
    <source>
        <dbReference type="EMBL" id="SCU84522.1"/>
    </source>
</evidence>
<feature type="compositionally biased region" description="Polar residues" evidence="5">
    <location>
        <begin position="35"/>
        <end position="45"/>
    </location>
</feature>
<evidence type="ECO:0000256" key="3">
    <source>
        <dbReference type="ARBA" id="ARBA00022468"/>
    </source>
</evidence>
<dbReference type="GO" id="GO:0000131">
    <property type="term" value="C:incipient cellular bud site"/>
    <property type="evidence" value="ECO:0007669"/>
    <property type="project" value="UniProtKB-ARBA"/>
</dbReference>
<dbReference type="Proteomes" id="UP000191024">
    <property type="component" value="Chromosome C"/>
</dbReference>
<dbReference type="AlphaFoldDB" id="A0A1G4J4R2"/>
<dbReference type="Pfam" id="PF00566">
    <property type="entry name" value="RabGAP-TBC"/>
    <property type="match status" value="1"/>
</dbReference>